<feature type="compositionally biased region" description="Low complexity" evidence="1">
    <location>
        <begin position="401"/>
        <end position="418"/>
    </location>
</feature>
<dbReference type="AlphaFoldDB" id="U6GW48"/>
<dbReference type="VEuPathDB" id="ToxoDB:EPH_0045350"/>
<evidence type="ECO:0000313" key="3">
    <source>
        <dbReference type="Proteomes" id="UP000018201"/>
    </source>
</evidence>
<dbReference type="Proteomes" id="UP000018201">
    <property type="component" value="Unassembled WGS sequence"/>
</dbReference>
<proteinExistence type="predicted"/>
<accession>U6GW48</accession>
<feature type="region of interest" description="Disordered" evidence="1">
    <location>
        <begin position="386"/>
        <end position="426"/>
    </location>
</feature>
<feature type="compositionally biased region" description="Polar residues" evidence="1">
    <location>
        <begin position="390"/>
        <end position="400"/>
    </location>
</feature>
<sequence length="619" mass="66833">MFFQRDGTGPRNASHLPQARFSLRAGEGPSIVRLFAHALDRHPFNQQIFLVASDGLTGSSTAGARSALNSAISSVANGSCCLCLRNVYLDAFLHLPLQQLLLKRWKGSVVTWRGPGGTAPCCGTAATDAGEAPCPVIGDTGGDRNTASLQNDGVMILKLDRFTAQVLGLDTWIRLPHFMRKSLPPGTRYLKINVQHPAVVRHQKVITENRLKRQMEGVQLEQANPMGYPPSRLYQQLQRSLSSLEPVDLLSSTAPPERDRGSIEARRELAEEVELLLRASGSPNAACNVVQLQCRLSEYRGGVVDMTEATAMATSRASSLHTQHGDDIMLAPELPSSQTPHPLVLPDWDKLFAAVAGAAPKRCPPSTGEAVAAVVVRQKGQRKAFINRASRMSSQPVAQKSDSNGSSRRSSCSEAGDSVGVRQSPPIRPDYLEALHLLHERQRQWRASKSQQRNKDTQPAPENAGHTEEALRMAAPPPFRELPLAEALFSRVTEYLGCLGMDMPVSKEDCEWLREADRRKDPDSIPIASVSGGLLHSTAVVSAAESLCTWLLSQRRGAWAAISVVGVAETAAVYTGQPHGSDISGESTLHLILSSDGSANVRGLLLQTIAACDATTSMP</sequence>
<protein>
    <submittedName>
        <fullName evidence="2">Uncharacterized protein</fullName>
    </submittedName>
</protein>
<gene>
    <name evidence="2" type="ORF">EPH_0045350</name>
</gene>
<feature type="region of interest" description="Disordered" evidence="1">
    <location>
        <begin position="443"/>
        <end position="468"/>
    </location>
</feature>
<reference evidence="2" key="2">
    <citation type="submission" date="2013-10" db="EMBL/GenBank/DDBJ databases">
        <authorList>
            <person name="Aslett M."/>
        </authorList>
    </citation>
    <scope>NUCLEOTIDE SEQUENCE [LARGE SCALE GENOMIC DNA]</scope>
    <source>
        <strain evidence="2">Houghton</strain>
    </source>
</reference>
<organism evidence="2 3">
    <name type="scientific">Eimeria praecox</name>
    <dbReference type="NCBI Taxonomy" id="51316"/>
    <lineage>
        <taxon>Eukaryota</taxon>
        <taxon>Sar</taxon>
        <taxon>Alveolata</taxon>
        <taxon>Apicomplexa</taxon>
        <taxon>Conoidasida</taxon>
        <taxon>Coccidia</taxon>
        <taxon>Eucoccidiorida</taxon>
        <taxon>Eimeriorina</taxon>
        <taxon>Eimeriidae</taxon>
        <taxon>Eimeria</taxon>
    </lineage>
</organism>
<keyword evidence="3" id="KW-1185">Reference proteome</keyword>
<reference evidence="2" key="1">
    <citation type="submission" date="2013-10" db="EMBL/GenBank/DDBJ databases">
        <title>Genomic analysis of the causative agents of coccidiosis in chickens.</title>
        <authorList>
            <person name="Reid A.J."/>
            <person name="Blake D."/>
            <person name="Billington K."/>
            <person name="Browne H."/>
            <person name="Dunn M."/>
            <person name="Hung S."/>
            <person name="Kawahara F."/>
            <person name="Miranda-Saavedra D."/>
            <person name="Mourier T."/>
            <person name="Nagra H."/>
            <person name="Otto T.D."/>
            <person name="Rawlings N."/>
            <person name="Sanchez A."/>
            <person name="Sanders M."/>
            <person name="Subramaniam C."/>
            <person name="Tay Y."/>
            <person name="Dear P."/>
            <person name="Doerig C."/>
            <person name="Gruber A."/>
            <person name="Parkinson J."/>
            <person name="Shirley M."/>
            <person name="Wan K.L."/>
            <person name="Berriman M."/>
            <person name="Tomley F."/>
            <person name="Pain A."/>
        </authorList>
    </citation>
    <scope>NUCLEOTIDE SEQUENCE [LARGE SCALE GENOMIC DNA]</scope>
    <source>
        <strain evidence="2">Houghton</strain>
    </source>
</reference>
<dbReference type="EMBL" id="HG692750">
    <property type="protein sequence ID" value="CDI84405.1"/>
    <property type="molecule type" value="Genomic_DNA"/>
</dbReference>
<evidence type="ECO:0000313" key="2">
    <source>
        <dbReference type="EMBL" id="CDI84405.1"/>
    </source>
</evidence>
<name>U6GW48_9EIME</name>
<dbReference type="OrthoDB" id="346389at2759"/>
<evidence type="ECO:0000256" key="1">
    <source>
        <dbReference type="SAM" id="MobiDB-lite"/>
    </source>
</evidence>